<dbReference type="GO" id="GO:0030420">
    <property type="term" value="P:establishment of competence for transformation"/>
    <property type="evidence" value="ECO:0007669"/>
    <property type="project" value="InterPro"/>
</dbReference>
<gene>
    <name evidence="1" type="ORF">NCTC4822_00522</name>
</gene>
<keyword evidence="2" id="KW-1185">Reference proteome</keyword>
<dbReference type="RefSeq" id="WP_166739553.1">
    <property type="nucleotide sequence ID" value="NZ_CP038012.1"/>
</dbReference>
<reference evidence="1 2" key="1">
    <citation type="submission" date="2018-06" db="EMBL/GenBank/DDBJ databases">
        <authorList>
            <consortium name="Pathogen Informatics"/>
            <person name="Doyle S."/>
        </authorList>
    </citation>
    <scope>NUCLEOTIDE SEQUENCE [LARGE SCALE GENOMIC DNA]</scope>
    <source>
        <strain evidence="2">ATCC 11859 / DSM 33 / NCIB 8841 / NCTC 4822</strain>
    </source>
</reference>
<protein>
    <submittedName>
        <fullName evidence="1">Genetic competence transcription factor</fullName>
    </submittedName>
</protein>
<dbReference type="EMBL" id="UGYZ01000002">
    <property type="protein sequence ID" value="SUI99224.1"/>
    <property type="molecule type" value="Genomic_DNA"/>
</dbReference>
<dbReference type="Pfam" id="PF06338">
    <property type="entry name" value="ComK"/>
    <property type="match status" value="1"/>
</dbReference>
<evidence type="ECO:0000313" key="1">
    <source>
        <dbReference type="EMBL" id="SUI99224.1"/>
    </source>
</evidence>
<dbReference type="InterPro" id="IPR010461">
    <property type="entry name" value="ComK"/>
</dbReference>
<organism evidence="1 2">
    <name type="scientific">Sporosarcina pasteurii</name>
    <name type="common">Bacillus pasteurii</name>
    <dbReference type="NCBI Taxonomy" id="1474"/>
    <lineage>
        <taxon>Bacteria</taxon>
        <taxon>Bacillati</taxon>
        <taxon>Bacillota</taxon>
        <taxon>Bacilli</taxon>
        <taxon>Bacillales</taxon>
        <taxon>Caryophanaceae</taxon>
        <taxon>Sporosarcina</taxon>
    </lineage>
</organism>
<sequence length="196" mass="22751">MEILSEFVLRYETILFHPQYDEFGNLMTVVIGNQEPLLVDMPPSKLINYNLNYYGSSLEGANAGAKAVLGKIKRCPIVVNETLGIYWFPTKSPNKEDCVWIALHHVKEYTGLEKGKTMVVFTNGRSIVFDISIYSFNQRVQRAYELKGKIESRTKALEYLTVDQQQLLYLNEKRREYAFEMNSVNLGKRMEFNMRV</sequence>
<dbReference type="Proteomes" id="UP000254519">
    <property type="component" value="Unassembled WGS sequence"/>
</dbReference>
<name>A0A380BCW7_SPOPA</name>
<accession>A0A380BCW7</accession>
<dbReference type="AlphaFoldDB" id="A0A380BCW7"/>
<evidence type="ECO:0000313" key="2">
    <source>
        <dbReference type="Proteomes" id="UP000254519"/>
    </source>
</evidence>
<proteinExistence type="predicted"/>